<gene>
    <name evidence="1" type="ORF">MM817_00720</name>
</gene>
<dbReference type="SUPFAM" id="SSF47240">
    <property type="entry name" value="Ferritin-like"/>
    <property type="match status" value="1"/>
</dbReference>
<organism evidence="1 2">
    <name type="scientific">Sulfoacidibacillus ferrooxidans</name>
    <dbReference type="NCBI Taxonomy" id="2005001"/>
    <lineage>
        <taxon>Bacteria</taxon>
        <taxon>Bacillati</taxon>
        <taxon>Bacillota</taxon>
        <taxon>Bacilli</taxon>
        <taxon>Bacillales</taxon>
        <taxon>Alicyclobacillaceae</taxon>
        <taxon>Sulfoacidibacillus</taxon>
    </lineage>
</organism>
<reference evidence="1" key="1">
    <citation type="submission" date="2022-03" db="EMBL/GenBank/DDBJ databases">
        <title>Draft Genome Sequence of Firmicute Strain S0AB, a Heterotrophic Iron/Sulfur-Oxidizing Extreme Acidophile.</title>
        <authorList>
            <person name="Vergara E."/>
            <person name="Pakostova E."/>
            <person name="Johnson D.B."/>
            <person name="Holmes D.S."/>
        </authorList>
    </citation>
    <scope>NUCLEOTIDE SEQUENCE</scope>
    <source>
        <strain evidence="1">S0AB</strain>
    </source>
</reference>
<keyword evidence="2" id="KW-1185">Reference proteome</keyword>
<dbReference type="Gene3D" id="1.10.620.20">
    <property type="entry name" value="Ribonucleotide Reductase, subunit A"/>
    <property type="match status" value="1"/>
</dbReference>
<dbReference type="EMBL" id="JALBUF010000001">
    <property type="protein sequence ID" value="MCI0182460.1"/>
    <property type="molecule type" value="Genomic_DNA"/>
</dbReference>
<accession>A0A9X1V752</accession>
<dbReference type="AlphaFoldDB" id="A0A9X1V752"/>
<dbReference type="GO" id="GO:0016491">
    <property type="term" value="F:oxidoreductase activity"/>
    <property type="evidence" value="ECO:0007669"/>
    <property type="project" value="InterPro"/>
</dbReference>
<name>A0A9X1V752_9BACL</name>
<evidence type="ECO:0000313" key="2">
    <source>
        <dbReference type="Proteomes" id="UP001139263"/>
    </source>
</evidence>
<dbReference type="InterPro" id="IPR009078">
    <property type="entry name" value="Ferritin-like_SF"/>
</dbReference>
<dbReference type="CDD" id="cd00657">
    <property type="entry name" value="Ferritin_like"/>
    <property type="match status" value="1"/>
</dbReference>
<dbReference type="RefSeq" id="WP_241712051.1">
    <property type="nucleotide sequence ID" value="NZ_JALBUF010000001.1"/>
</dbReference>
<sequence length="279" mass="32842">MRIYPDLKENDPILQLFHKGVKGQWSSNDFDWELPFHLDEAEATAFAHILTPVYLGEQTAMLGASTILPHFAEAHETSAQLYITTFMLDEARHFEMLTKVYRLLDRRPLEVRNLREMFRYHYRLLKSKNRLDWLFGILISDLFAKNFYGAFRKTFPHTLFGKLSTRIILDEARHQAFAEHYIGAMRDEMPHEVRDRLLSMRDDLLFIMHEMLHKLQDEAGVVGIDGYEILQELTHDVEKKVHVMGLDQDEREAALREEEEREHLALMAVSDEEILLSNE</sequence>
<proteinExistence type="predicted"/>
<comment type="caution">
    <text evidence="1">The sequence shown here is derived from an EMBL/GenBank/DDBJ whole genome shotgun (WGS) entry which is preliminary data.</text>
</comment>
<dbReference type="InterPro" id="IPR012348">
    <property type="entry name" value="RNR-like"/>
</dbReference>
<protein>
    <recommendedName>
        <fullName evidence="3">Ferritin-like domain-containing protein</fullName>
    </recommendedName>
</protein>
<evidence type="ECO:0008006" key="3">
    <source>
        <dbReference type="Google" id="ProtNLM"/>
    </source>
</evidence>
<evidence type="ECO:0000313" key="1">
    <source>
        <dbReference type="EMBL" id="MCI0182460.1"/>
    </source>
</evidence>
<dbReference type="Proteomes" id="UP001139263">
    <property type="component" value="Unassembled WGS sequence"/>
</dbReference>